<reference evidence="2 3" key="1">
    <citation type="submission" date="2013-12" db="EMBL/GenBank/DDBJ databases">
        <title>Draft genome of the parsitic nematode Ancylostoma duodenale.</title>
        <authorList>
            <person name="Mitreva M."/>
        </authorList>
    </citation>
    <scope>NUCLEOTIDE SEQUENCE [LARGE SCALE GENOMIC DNA]</scope>
    <source>
        <strain evidence="2 3">Zhejiang</strain>
    </source>
</reference>
<protein>
    <submittedName>
        <fullName evidence="2">Uncharacterized protein</fullName>
    </submittedName>
</protein>
<sequence>MRIIALSTLMGSKKTNKRRKEVRMSVQVVGLLVALFITCVHFCMQFFFNYNGMTDWVYAMRYFTPLWVGLLTFINPWMILIMNREVRELTLGRRSTDDTSSVHPMGRNSCVMMTTSKKRYSSTKEQG</sequence>
<feature type="transmembrane region" description="Helical" evidence="1">
    <location>
        <begin position="62"/>
        <end position="83"/>
    </location>
</feature>
<proteinExistence type="predicted"/>
<dbReference type="EMBL" id="KN728392">
    <property type="protein sequence ID" value="KIH63862.1"/>
    <property type="molecule type" value="Genomic_DNA"/>
</dbReference>
<dbReference type="OrthoDB" id="5848887at2759"/>
<keyword evidence="1" id="KW-0812">Transmembrane</keyword>
<organism evidence="2 3">
    <name type="scientific">Ancylostoma duodenale</name>
    <dbReference type="NCBI Taxonomy" id="51022"/>
    <lineage>
        <taxon>Eukaryota</taxon>
        <taxon>Metazoa</taxon>
        <taxon>Ecdysozoa</taxon>
        <taxon>Nematoda</taxon>
        <taxon>Chromadorea</taxon>
        <taxon>Rhabditida</taxon>
        <taxon>Rhabditina</taxon>
        <taxon>Rhabditomorpha</taxon>
        <taxon>Strongyloidea</taxon>
        <taxon>Ancylostomatidae</taxon>
        <taxon>Ancylostomatinae</taxon>
        <taxon>Ancylostoma</taxon>
    </lineage>
</organism>
<feature type="transmembrane region" description="Helical" evidence="1">
    <location>
        <begin position="28"/>
        <end position="50"/>
    </location>
</feature>
<keyword evidence="3" id="KW-1185">Reference proteome</keyword>
<gene>
    <name evidence="2" type="ORF">ANCDUO_05834</name>
</gene>
<evidence type="ECO:0000313" key="3">
    <source>
        <dbReference type="Proteomes" id="UP000054047"/>
    </source>
</evidence>
<name>A0A0C2DMN7_9BILA</name>
<dbReference type="AlphaFoldDB" id="A0A0C2DMN7"/>
<dbReference type="Proteomes" id="UP000054047">
    <property type="component" value="Unassembled WGS sequence"/>
</dbReference>
<evidence type="ECO:0000256" key="1">
    <source>
        <dbReference type="SAM" id="Phobius"/>
    </source>
</evidence>
<evidence type="ECO:0000313" key="2">
    <source>
        <dbReference type="EMBL" id="KIH63862.1"/>
    </source>
</evidence>
<keyword evidence="1" id="KW-0472">Membrane</keyword>
<accession>A0A0C2DMN7</accession>
<keyword evidence="1" id="KW-1133">Transmembrane helix</keyword>
<dbReference type="InterPro" id="IPR019426">
    <property type="entry name" value="7TM_GPCR_serpentine_rcpt_Srv"/>
</dbReference>
<dbReference type="Pfam" id="PF10323">
    <property type="entry name" value="7TM_GPCR_Srv"/>
    <property type="match status" value="1"/>
</dbReference>